<feature type="transmembrane region" description="Helical" evidence="3">
    <location>
        <begin position="270"/>
        <end position="289"/>
    </location>
</feature>
<dbReference type="AlphaFoldDB" id="A0AAU9C611"/>
<evidence type="ECO:0000256" key="3">
    <source>
        <dbReference type="SAM" id="Phobius"/>
    </source>
</evidence>
<keyword evidence="3" id="KW-0472">Membrane</keyword>
<dbReference type="RefSeq" id="WP_265591616.1">
    <property type="nucleotide sequence ID" value="NZ_AP025285.1"/>
</dbReference>
<gene>
    <name evidence="4" type="ORF">ATTO_15450</name>
</gene>
<evidence type="ECO:0000313" key="4">
    <source>
        <dbReference type="EMBL" id="BDC91673.1"/>
    </source>
</evidence>
<dbReference type="KEGG" id="lcal:ATTO_15450"/>
<evidence type="ECO:0000256" key="2">
    <source>
        <dbReference type="SAM" id="MobiDB-lite"/>
    </source>
</evidence>
<accession>A0AAU9C611</accession>
<dbReference type="EMBL" id="AP025285">
    <property type="protein sequence ID" value="BDC91673.1"/>
    <property type="molecule type" value="Genomic_DNA"/>
</dbReference>
<evidence type="ECO:0000256" key="1">
    <source>
        <dbReference type="SAM" id="Coils"/>
    </source>
</evidence>
<feature type="compositionally biased region" description="Low complexity" evidence="2">
    <location>
        <begin position="122"/>
        <end position="154"/>
    </location>
</feature>
<evidence type="ECO:0008006" key="6">
    <source>
        <dbReference type="Google" id="ProtNLM"/>
    </source>
</evidence>
<evidence type="ECO:0000313" key="5">
    <source>
        <dbReference type="Proteomes" id="UP001431186"/>
    </source>
</evidence>
<feature type="transmembrane region" description="Helical" evidence="3">
    <location>
        <begin position="233"/>
        <end position="258"/>
    </location>
</feature>
<feature type="transmembrane region" description="Helical" evidence="3">
    <location>
        <begin position="503"/>
        <end position="522"/>
    </location>
</feature>
<sequence length="570" mass="63260">MTIRHHHIKHSLRAGKGQASQVEAQAAMKADASHIHDLKRQRDALEHQIRELGDQQAKLVRQRRKIDRQIGRTRYDETMDAFFGPVVDEEALEAQLDAEAQPSESLRGHTANATKPQDAQKAAASSAPVVTPSQPQSASEAPAKAPAAKVRASRLQGPRPTAAETEAAGAGILTSKGLHLPSYVEVLGHNLSRSTAIYAVLCLVAAVFLIPLFASAAVVAFTDLSSGDHANLMLTVSIFVAESVCILALAALLAILAFRMWEGETRFRLQLCEASLAVLTGAILCHVMVFGMTSFLVIFALDAALLISLHSYWDPELALERANRRTESESLRAMIFSSDERTNTPGKRPGTGYITLNFFNLFWIFVIASVIGLVVETLYFYIGNHWWMDRAGMLWGPFSPIYGFGACLMTIALNHFHNKPVAVIFLVSALIGGAFEFFTSWFMQYAFGVTAWNYSGTFLNIDGRTNFFYMCCWGVLGLIWVKLLLPVMLYFIKKIPWGWRYSLTAICAVLILFDGAATLTTLDCWYLREAGVPVTNQVERFCAEHYDNAYMQHRFQTMTMHVDNSARTQS</sequence>
<name>A0AAU9C611_9ACTN</name>
<feature type="transmembrane region" description="Helical" evidence="3">
    <location>
        <begin position="421"/>
        <end position="447"/>
    </location>
</feature>
<keyword evidence="5" id="KW-1185">Reference proteome</keyword>
<keyword evidence="3" id="KW-0812">Transmembrane</keyword>
<reference evidence="4" key="1">
    <citation type="submission" date="2021-11" db="EMBL/GenBank/DDBJ databases">
        <title>Complete genome sequence of Atopobiaceae bacterium TOC12.</title>
        <authorList>
            <person name="Morinaga K."/>
            <person name="Kusada H."/>
            <person name="Tamaki H."/>
        </authorList>
    </citation>
    <scope>NUCLEOTIDE SEQUENCE</scope>
    <source>
        <strain evidence="4">TOC12</strain>
    </source>
</reference>
<dbReference type="Pfam" id="PF06541">
    <property type="entry name" value="ABC_trans_CmpB"/>
    <property type="match status" value="1"/>
</dbReference>
<feature type="transmembrane region" description="Helical" evidence="3">
    <location>
        <begin position="196"/>
        <end position="221"/>
    </location>
</feature>
<protein>
    <recommendedName>
        <fullName evidence="6">ABC-transporter type IV</fullName>
    </recommendedName>
</protein>
<proteinExistence type="predicted"/>
<dbReference type="InterPro" id="IPR010540">
    <property type="entry name" value="CmpB_TMEM229"/>
</dbReference>
<organism evidence="4 5">
    <name type="scientific">Leptogranulimonas caecicola</name>
    <dbReference type="NCBI Taxonomy" id="2894156"/>
    <lineage>
        <taxon>Bacteria</taxon>
        <taxon>Bacillati</taxon>
        <taxon>Actinomycetota</taxon>
        <taxon>Coriobacteriia</taxon>
        <taxon>Coriobacteriales</taxon>
        <taxon>Kribbibacteriaceae</taxon>
        <taxon>Leptogranulimonas</taxon>
    </lineage>
</organism>
<feature type="transmembrane region" description="Helical" evidence="3">
    <location>
        <begin position="467"/>
        <end position="491"/>
    </location>
</feature>
<feature type="region of interest" description="Disordered" evidence="2">
    <location>
        <begin position="98"/>
        <end position="166"/>
    </location>
</feature>
<feature type="transmembrane region" description="Helical" evidence="3">
    <location>
        <begin position="394"/>
        <end position="414"/>
    </location>
</feature>
<keyword evidence="3" id="KW-1133">Transmembrane helix</keyword>
<feature type="coiled-coil region" evidence="1">
    <location>
        <begin position="35"/>
        <end position="62"/>
    </location>
</feature>
<dbReference type="Proteomes" id="UP001431186">
    <property type="component" value="Chromosome"/>
</dbReference>
<feature type="transmembrane region" description="Helical" evidence="3">
    <location>
        <begin position="358"/>
        <end position="382"/>
    </location>
</feature>
<keyword evidence="1" id="KW-0175">Coiled coil</keyword>